<sequence>MRNFHLYNYIDGSSFCRTMGYGGVSILVNSGVNIEELPEVKLFSVVRNIEIAAIPIKNKNAIIVIVYGAPSGNFEVFLERVEDALTWLAGRRRFEHIYLIGDFNVDFFENTQTARR</sequence>
<protein>
    <submittedName>
        <fullName evidence="1">Uncharacterized protein</fullName>
    </submittedName>
</protein>
<evidence type="ECO:0000313" key="2">
    <source>
        <dbReference type="Proteomes" id="UP001516400"/>
    </source>
</evidence>
<proteinExistence type="predicted"/>
<name>A0ABD2NTG0_9CUCU</name>
<comment type="caution">
    <text evidence="1">The sequence shown here is derived from an EMBL/GenBank/DDBJ whole genome shotgun (WGS) entry which is preliminary data.</text>
</comment>
<evidence type="ECO:0000313" key="1">
    <source>
        <dbReference type="EMBL" id="KAL3282003.1"/>
    </source>
</evidence>
<dbReference type="InterPro" id="IPR036691">
    <property type="entry name" value="Endo/exonu/phosph_ase_sf"/>
</dbReference>
<dbReference type="Gene3D" id="3.60.10.10">
    <property type="entry name" value="Endonuclease/exonuclease/phosphatase"/>
    <property type="match status" value="1"/>
</dbReference>
<gene>
    <name evidence="1" type="ORF">HHI36_005206</name>
</gene>
<keyword evidence="2" id="KW-1185">Reference proteome</keyword>
<dbReference type="AlphaFoldDB" id="A0ABD2NTG0"/>
<dbReference type="EMBL" id="JABFTP020000144">
    <property type="protein sequence ID" value="KAL3282003.1"/>
    <property type="molecule type" value="Genomic_DNA"/>
</dbReference>
<organism evidence="1 2">
    <name type="scientific">Cryptolaemus montrouzieri</name>
    <dbReference type="NCBI Taxonomy" id="559131"/>
    <lineage>
        <taxon>Eukaryota</taxon>
        <taxon>Metazoa</taxon>
        <taxon>Ecdysozoa</taxon>
        <taxon>Arthropoda</taxon>
        <taxon>Hexapoda</taxon>
        <taxon>Insecta</taxon>
        <taxon>Pterygota</taxon>
        <taxon>Neoptera</taxon>
        <taxon>Endopterygota</taxon>
        <taxon>Coleoptera</taxon>
        <taxon>Polyphaga</taxon>
        <taxon>Cucujiformia</taxon>
        <taxon>Coccinelloidea</taxon>
        <taxon>Coccinellidae</taxon>
        <taxon>Scymninae</taxon>
        <taxon>Scymnini</taxon>
        <taxon>Cryptolaemus</taxon>
    </lineage>
</organism>
<accession>A0ABD2NTG0</accession>
<dbReference type="Proteomes" id="UP001516400">
    <property type="component" value="Unassembled WGS sequence"/>
</dbReference>
<dbReference type="SUPFAM" id="SSF56219">
    <property type="entry name" value="DNase I-like"/>
    <property type="match status" value="1"/>
</dbReference>
<reference evidence="1 2" key="1">
    <citation type="journal article" date="2021" name="BMC Biol.">
        <title>Horizontally acquired antibacterial genes associated with adaptive radiation of ladybird beetles.</title>
        <authorList>
            <person name="Li H.S."/>
            <person name="Tang X.F."/>
            <person name="Huang Y.H."/>
            <person name="Xu Z.Y."/>
            <person name="Chen M.L."/>
            <person name="Du X.Y."/>
            <person name="Qiu B.Y."/>
            <person name="Chen P.T."/>
            <person name="Zhang W."/>
            <person name="Slipinski A."/>
            <person name="Escalona H.E."/>
            <person name="Waterhouse R.M."/>
            <person name="Zwick A."/>
            <person name="Pang H."/>
        </authorList>
    </citation>
    <scope>NUCLEOTIDE SEQUENCE [LARGE SCALE GENOMIC DNA]</scope>
    <source>
        <strain evidence="1">SYSU2018</strain>
    </source>
</reference>